<dbReference type="InterPro" id="IPR050396">
    <property type="entry name" value="Glycosyltr_51/Transpeptidase"/>
</dbReference>
<dbReference type="GO" id="GO:0030288">
    <property type="term" value="C:outer membrane-bounded periplasmic space"/>
    <property type="evidence" value="ECO:0007669"/>
    <property type="project" value="TreeGrafter"/>
</dbReference>
<keyword evidence="8" id="KW-0133">Cell shape</keyword>
<keyword evidence="4" id="KW-0328">Glycosyltransferase</keyword>
<evidence type="ECO:0000256" key="8">
    <source>
        <dbReference type="ARBA" id="ARBA00022960"/>
    </source>
</evidence>
<keyword evidence="13" id="KW-0961">Cell wall biogenesis/degradation</keyword>
<dbReference type="GO" id="GO:0008658">
    <property type="term" value="F:penicillin binding"/>
    <property type="evidence" value="ECO:0007669"/>
    <property type="project" value="InterPro"/>
</dbReference>
<keyword evidence="10 16" id="KW-1133">Transmembrane helix</keyword>
<dbReference type="InterPro" id="IPR001460">
    <property type="entry name" value="PCN-bd_Tpept"/>
</dbReference>
<keyword evidence="2" id="KW-0121">Carboxypeptidase</keyword>
<feature type="transmembrane region" description="Helical" evidence="16">
    <location>
        <begin position="30"/>
        <end position="49"/>
    </location>
</feature>
<dbReference type="NCBIfam" id="TIGR02074">
    <property type="entry name" value="PBP_1a_fam"/>
    <property type="match status" value="1"/>
</dbReference>
<dbReference type="GO" id="GO:0009252">
    <property type="term" value="P:peptidoglycan biosynthetic process"/>
    <property type="evidence" value="ECO:0007669"/>
    <property type="project" value="UniProtKB-KW"/>
</dbReference>
<keyword evidence="9" id="KW-0573">Peptidoglycan synthesis</keyword>
<dbReference type="EC" id="2.4.99.28" evidence="14"/>
<evidence type="ECO:0000256" key="10">
    <source>
        <dbReference type="ARBA" id="ARBA00022989"/>
    </source>
</evidence>
<comment type="catalytic activity">
    <reaction evidence="15">
        <text>[GlcNAc-(1-&gt;4)-Mur2Ac(oyl-L-Ala-gamma-D-Glu-L-Lys-D-Ala-D-Ala)](n)-di-trans,octa-cis-undecaprenyl diphosphate + beta-D-GlcNAc-(1-&gt;4)-Mur2Ac(oyl-L-Ala-gamma-D-Glu-L-Lys-D-Ala-D-Ala)-di-trans,octa-cis-undecaprenyl diphosphate = [GlcNAc-(1-&gt;4)-Mur2Ac(oyl-L-Ala-gamma-D-Glu-L-Lys-D-Ala-D-Ala)](n+1)-di-trans,octa-cis-undecaprenyl diphosphate + di-trans,octa-cis-undecaprenyl diphosphate + H(+)</text>
        <dbReference type="Rhea" id="RHEA:23708"/>
        <dbReference type="Rhea" id="RHEA-COMP:9602"/>
        <dbReference type="Rhea" id="RHEA-COMP:9603"/>
        <dbReference type="ChEBI" id="CHEBI:15378"/>
        <dbReference type="ChEBI" id="CHEBI:58405"/>
        <dbReference type="ChEBI" id="CHEBI:60033"/>
        <dbReference type="ChEBI" id="CHEBI:78435"/>
        <dbReference type="EC" id="2.4.99.28"/>
    </reaction>
</comment>
<evidence type="ECO:0000256" key="5">
    <source>
        <dbReference type="ARBA" id="ARBA00022679"/>
    </source>
</evidence>
<keyword evidence="6 16" id="KW-0812">Transmembrane</keyword>
<dbReference type="Pfam" id="PF00912">
    <property type="entry name" value="Transgly"/>
    <property type="match status" value="1"/>
</dbReference>
<dbReference type="Gene3D" id="1.10.3810.10">
    <property type="entry name" value="Biosynthetic peptidoglycan transglycosylase-like"/>
    <property type="match status" value="1"/>
</dbReference>
<dbReference type="SUPFAM" id="SSF53955">
    <property type="entry name" value="Lysozyme-like"/>
    <property type="match status" value="1"/>
</dbReference>
<dbReference type="GO" id="GO:0008360">
    <property type="term" value="P:regulation of cell shape"/>
    <property type="evidence" value="ECO:0007669"/>
    <property type="project" value="UniProtKB-KW"/>
</dbReference>
<evidence type="ECO:0000256" key="9">
    <source>
        <dbReference type="ARBA" id="ARBA00022984"/>
    </source>
</evidence>
<sequence length="731" mass="81299">MTAQEKVKKTPTGGGRLLSRLMPLWRPRTYLLAGSFLVAGAVGGVWGSWQNLCTGDTCPSIAQIQTFEHEQTSKLLSHDGRQIAEIGYERRTPVSLHALPEYIPQAVTAIEDKRFYQHSGFDPFGIARAAFGVLTFRNLGGGSTITQQLARNLFDEIGFQRRYVRKLKEVQVALDLEKAYTKDQILEAYLNEVYMGRGYGFQNAARNYLGKNIAQINVAEAALLAAILNRPGVYDPFRYPDRARARRDLVLTRMAAEGHLEREEAAHWKQFPLPENEPTGSVTSVAPYFEEWVRQILDSRFGDEIYRNGLRVYTTLDMDMQQVAQLSMEEGWAAIEADTIHFEHPYYSDFDTVQTFSGSTPYLQGAFIALDPVTGHVKAMVGGRDFEQSKFDRARLANRQAGSAFKPFVYTAAIASGIPASHIVVDAPVVYPQVSGEDWRPANFGGEFKGPMTMREGLYTSTNMIAIKVGWEEVGIETVAQTARHMGIQTEIERFPSTTIGAAEVIPIQIAEAYSSFPNLGTKVRPFPILRVEDSEGMVLWEPQPERTQVLDSLVSRIMVSMLEDVVIRGTGYNAIRIRGGLPYQVPAAGKTGTTNDGTDVWFTGFTPNLLATVWFGMDAPIPIFSLGPGKRQATGGGLAAPVWASFMRRVYMGGQGDGDNTSFQAQHPLLPIESGWPLLPGLNAVLVDRRTGKLASRWCAEEDRYLEYYLPGTEPTELCDRSSRRFRGLR</sequence>
<evidence type="ECO:0000256" key="2">
    <source>
        <dbReference type="ARBA" id="ARBA00022645"/>
    </source>
</evidence>
<dbReference type="GO" id="GO:0006508">
    <property type="term" value="P:proteolysis"/>
    <property type="evidence" value="ECO:0007669"/>
    <property type="project" value="UniProtKB-KW"/>
</dbReference>
<keyword evidence="12" id="KW-0511">Multifunctional enzyme</keyword>
<dbReference type="InterPro" id="IPR012338">
    <property type="entry name" value="Beta-lactam/transpept-like"/>
</dbReference>
<dbReference type="PANTHER" id="PTHR32282:SF27">
    <property type="entry name" value="PENICILLIN-BINDING PROTEIN 1A"/>
    <property type="match status" value="1"/>
</dbReference>
<evidence type="ECO:0000256" key="3">
    <source>
        <dbReference type="ARBA" id="ARBA00022670"/>
    </source>
</evidence>
<dbReference type="InterPro" id="IPR036950">
    <property type="entry name" value="PBP_transglycosylase"/>
</dbReference>
<feature type="domain" description="Penicillin-binding protein transpeptidase" evidence="17">
    <location>
        <begin position="365"/>
        <end position="609"/>
    </location>
</feature>
<dbReference type="SUPFAM" id="SSF56601">
    <property type="entry name" value="beta-lactamase/transpeptidase-like"/>
    <property type="match status" value="1"/>
</dbReference>
<accession>A0A381RHD0</accession>
<evidence type="ECO:0000256" key="6">
    <source>
        <dbReference type="ARBA" id="ARBA00022692"/>
    </source>
</evidence>
<dbReference type="GO" id="GO:0004180">
    <property type="term" value="F:carboxypeptidase activity"/>
    <property type="evidence" value="ECO:0007669"/>
    <property type="project" value="UniProtKB-KW"/>
</dbReference>
<evidence type="ECO:0000256" key="1">
    <source>
        <dbReference type="ARBA" id="ARBA00004370"/>
    </source>
</evidence>
<reference evidence="19" key="1">
    <citation type="submission" date="2018-05" db="EMBL/GenBank/DDBJ databases">
        <authorList>
            <person name="Lanie J.A."/>
            <person name="Ng W.-L."/>
            <person name="Kazmierczak K.M."/>
            <person name="Andrzejewski T.M."/>
            <person name="Davidsen T.M."/>
            <person name="Wayne K.J."/>
            <person name="Tettelin H."/>
            <person name="Glass J.I."/>
            <person name="Rusch D."/>
            <person name="Podicherti R."/>
            <person name="Tsui H.-C.T."/>
            <person name="Winkler M.E."/>
        </authorList>
    </citation>
    <scope>NUCLEOTIDE SEQUENCE</scope>
</reference>
<dbReference type="EMBL" id="UINC01001777">
    <property type="protein sequence ID" value="SUZ88573.1"/>
    <property type="molecule type" value="Genomic_DNA"/>
</dbReference>
<evidence type="ECO:0000256" key="4">
    <source>
        <dbReference type="ARBA" id="ARBA00022676"/>
    </source>
</evidence>
<evidence type="ECO:0000256" key="7">
    <source>
        <dbReference type="ARBA" id="ARBA00022801"/>
    </source>
</evidence>
<evidence type="ECO:0000256" key="13">
    <source>
        <dbReference type="ARBA" id="ARBA00023316"/>
    </source>
</evidence>
<evidence type="ECO:0000256" key="12">
    <source>
        <dbReference type="ARBA" id="ARBA00023268"/>
    </source>
</evidence>
<dbReference type="PANTHER" id="PTHR32282">
    <property type="entry name" value="BINDING PROTEIN TRANSPEPTIDASE, PUTATIVE-RELATED"/>
    <property type="match status" value="1"/>
</dbReference>
<comment type="subcellular location">
    <subcellularLocation>
        <location evidence="1">Membrane</location>
    </subcellularLocation>
</comment>
<evidence type="ECO:0000259" key="17">
    <source>
        <dbReference type="Pfam" id="PF00905"/>
    </source>
</evidence>
<keyword evidence="5" id="KW-0808">Transferase</keyword>
<dbReference type="GO" id="GO:0071555">
    <property type="term" value="P:cell wall organization"/>
    <property type="evidence" value="ECO:0007669"/>
    <property type="project" value="UniProtKB-KW"/>
</dbReference>
<evidence type="ECO:0000256" key="15">
    <source>
        <dbReference type="ARBA" id="ARBA00049902"/>
    </source>
</evidence>
<dbReference type="GO" id="GO:0016020">
    <property type="term" value="C:membrane"/>
    <property type="evidence" value="ECO:0007669"/>
    <property type="project" value="UniProtKB-SubCell"/>
</dbReference>
<dbReference type="Pfam" id="PF00905">
    <property type="entry name" value="Transpeptidase"/>
    <property type="match status" value="1"/>
</dbReference>
<evidence type="ECO:0000313" key="19">
    <source>
        <dbReference type="EMBL" id="SUZ88573.1"/>
    </source>
</evidence>
<protein>
    <recommendedName>
        <fullName evidence="14">peptidoglycan glycosyltransferase</fullName>
        <ecNumber evidence="14">2.4.99.28</ecNumber>
    </recommendedName>
</protein>
<keyword evidence="11 16" id="KW-0472">Membrane</keyword>
<dbReference type="AlphaFoldDB" id="A0A381RHD0"/>
<dbReference type="InterPro" id="IPR001264">
    <property type="entry name" value="Glyco_trans_51"/>
</dbReference>
<keyword evidence="3" id="KW-0645">Protease</keyword>
<name>A0A381RHD0_9ZZZZ</name>
<dbReference type="InterPro" id="IPR023346">
    <property type="entry name" value="Lysozyme-like_dom_sf"/>
</dbReference>
<dbReference type="GO" id="GO:0008955">
    <property type="term" value="F:peptidoglycan glycosyltransferase activity"/>
    <property type="evidence" value="ECO:0007669"/>
    <property type="project" value="UniProtKB-EC"/>
</dbReference>
<organism evidence="19">
    <name type="scientific">marine metagenome</name>
    <dbReference type="NCBI Taxonomy" id="408172"/>
    <lineage>
        <taxon>unclassified sequences</taxon>
        <taxon>metagenomes</taxon>
        <taxon>ecological metagenomes</taxon>
    </lineage>
</organism>
<evidence type="ECO:0000256" key="11">
    <source>
        <dbReference type="ARBA" id="ARBA00023136"/>
    </source>
</evidence>
<keyword evidence="7" id="KW-0378">Hydrolase</keyword>
<evidence type="ECO:0000256" key="16">
    <source>
        <dbReference type="SAM" id="Phobius"/>
    </source>
</evidence>
<gene>
    <name evidence="19" type="ORF">METZ01_LOCUS41427</name>
</gene>
<evidence type="ECO:0000259" key="18">
    <source>
        <dbReference type="Pfam" id="PF00912"/>
    </source>
</evidence>
<proteinExistence type="predicted"/>
<dbReference type="Gene3D" id="3.40.710.10">
    <property type="entry name" value="DD-peptidase/beta-lactamase superfamily"/>
    <property type="match status" value="1"/>
</dbReference>
<evidence type="ECO:0000256" key="14">
    <source>
        <dbReference type="ARBA" id="ARBA00044770"/>
    </source>
</evidence>
<feature type="domain" description="Glycosyl transferase family 51" evidence="18">
    <location>
        <begin position="80"/>
        <end position="254"/>
    </location>
</feature>